<evidence type="ECO:0000313" key="3">
    <source>
        <dbReference type="Proteomes" id="UP000039865"/>
    </source>
</evidence>
<dbReference type="AlphaFoldDB" id="A0A078A5K5"/>
<feature type="compositionally biased region" description="Polar residues" evidence="1">
    <location>
        <begin position="195"/>
        <end position="207"/>
    </location>
</feature>
<reference evidence="2 3" key="1">
    <citation type="submission" date="2014-06" db="EMBL/GenBank/DDBJ databases">
        <authorList>
            <person name="Swart Estienne"/>
        </authorList>
    </citation>
    <scope>NUCLEOTIDE SEQUENCE [LARGE SCALE GENOMIC DNA]</scope>
    <source>
        <strain evidence="2 3">130c</strain>
    </source>
</reference>
<keyword evidence="3" id="KW-1185">Reference proteome</keyword>
<feature type="compositionally biased region" description="Polar residues" evidence="1">
    <location>
        <begin position="13"/>
        <end position="37"/>
    </location>
</feature>
<evidence type="ECO:0000313" key="2">
    <source>
        <dbReference type="EMBL" id="CDW76039.1"/>
    </source>
</evidence>
<feature type="region of interest" description="Disordered" evidence="1">
    <location>
        <begin position="195"/>
        <end position="224"/>
    </location>
</feature>
<organism evidence="2 3">
    <name type="scientific">Stylonychia lemnae</name>
    <name type="common">Ciliate</name>
    <dbReference type="NCBI Taxonomy" id="5949"/>
    <lineage>
        <taxon>Eukaryota</taxon>
        <taxon>Sar</taxon>
        <taxon>Alveolata</taxon>
        <taxon>Ciliophora</taxon>
        <taxon>Intramacronucleata</taxon>
        <taxon>Spirotrichea</taxon>
        <taxon>Stichotrichia</taxon>
        <taxon>Sporadotrichida</taxon>
        <taxon>Oxytrichidae</taxon>
        <taxon>Stylonychinae</taxon>
        <taxon>Stylonychia</taxon>
    </lineage>
</organism>
<protein>
    <submittedName>
        <fullName evidence="2">Uncharacterized protein</fullName>
    </submittedName>
</protein>
<evidence type="ECO:0000256" key="1">
    <source>
        <dbReference type="SAM" id="MobiDB-lite"/>
    </source>
</evidence>
<dbReference type="Proteomes" id="UP000039865">
    <property type="component" value="Unassembled WGS sequence"/>
</dbReference>
<feature type="region of interest" description="Disordered" evidence="1">
    <location>
        <begin position="1"/>
        <end position="56"/>
    </location>
</feature>
<accession>A0A078A5K5</accession>
<gene>
    <name evidence="2" type="primary">Contig9072.g9704</name>
    <name evidence="2" type="ORF">STYLEM_5035</name>
</gene>
<name>A0A078A5K5_STYLE</name>
<dbReference type="EMBL" id="CCKQ01004890">
    <property type="protein sequence ID" value="CDW76039.1"/>
    <property type="molecule type" value="Genomic_DNA"/>
</dbReference>
<sequence length="391" mass="44505">MVLNKAKEKPSVSKKQVINSARSPQQEIRSLPTSTISGPGMTMRSKISNNSSNTQIQRDRLNFTHDMTKNIDTRQSVAVLSNFTPFKFKQSDISNASTQAQSVNNRFEKQIGISTAATPAMHSSLKKMQFIFCSGNDIANQENRQTLKSVRDKNESSFSRQGFTVEAAKHIPNKKMFENKNLANTSLGFHSNILGNSQQQNLDSSMNFHPRSRPATPSRDPILQGDIQLITSGKKKVKDEHSQSSKHNSRYTPQLHFYQANQDITQQREEFLQKKFQSNVLSRQTPVSNVIDNILNDIQPWKNDSKNIFSNVKRKSDASWTKPQIQGIIREVDSRGRNTSSKEAEFTFKITNPTLQNDYKKRSCSKSIEESQSNYRRIKDQHRTSNVFNLA</sequence>
<proteinExistence type="predicted"/>
<dbReference type="InParanoid" id="A0A078A5K5"/>
<feature type="compositionally biased region" description="Polar residues" evidence="1">
    <location>
        <begin position="45"/>
        <end position="56"/>
    </location>
</feature>
<feature type="compositionally biased region" description="Basic and acidic residues" evidence="1">
    <location>
        <begin position="1"/>
        <end position="11"/>
    </location>
</feature>